<dbReference type="InterPro" id="IPR019363">
    <property type="entry name" value="LDAH"/>
</dbReference>
<evidence type="ECO:0000256" key="3">
    <source>
        <dbReference type="ARBA" id="ARBA00022677"/>
    </source>
</evidence>
<dbReference type="PANTHER" id="PTHR13390:SF0">
    <property type="entry name" value="LIPID DROPLET-ASSOCIATED HYDROLASE"/>
    <property type="match status" value="1"/>
</dbReference>
<accession>A0A5P1FGK5</accession>
<dbReference type="GO" id="GO:0019915">
    <property type="term" value="P:lipid storage"/>
    <property type="evidence" value="ECO:0007669"/>
    <property type="project" value="InterPro"/>
</dbReference>
<dbReference type="Proteomes" id="UP000243459">
    <property type="component" value="Chromosome 2"/>
</dbReference>
<keyword evidence="3" id="KW-0551">Lipid droplet</keyword>
<comment type="similarity">
    <text evidence="2">Belongs to the AB hydrolase superfamily. LDAH family.</text>
</comment>
<evidence type="ECO:0000313" key="6">
    <source>
        <dbReference type="Proteomes" id="UP000243459"/>
    </source>
</evidence>
<keyword evidence="6" id="KW-1185">Reference proteome</keyword>
<dbReference type="Gene3D" id="3.40.50.1820">
    <property type="entry name" value="alpha/beta hydrolase"/>
    <property type="match status" value="1"/>
</dbReference>
<dbReference type="InterPro" id="IPR029058">
    <property type="entry name" value="AB_hydrolase_fold"/>
</dbReference>
<dbReference type="GO" id="GO:0005811">
    <property type="term" value="C:lipid droplet"/>
    <property type="evidence" value="ECO:0007669"/>
    <property type="project" value="UniProtKB-SubCell"/>
</dbReference>
<protein>
    <recommendedName>
        <fullName evidence="7">Lipid droplet-associated hydrolase</fullName>
    </recommendedName>
</protein>
<evidence type="ECO:0000313" key="5">
    <source>
        <dbReference type="EMBL" id="ONK77496.1"/>
    </source>
</evidence>
<evidence type="ECO:0000256" key="4">
    <source>
        <dbReference type="ARBA" id="ARBA00022801"/>
    </source>
</evidence>
<dbReference type="PANTHER" id="PTHR13390">
    <property type="entry name" value="LIPASE"/>
    <property type="match status" value="1"/>
</dbReference>
<reference evidence="6" key="1">
    <citation type="journal article" date="2017" name="Nat. Commun.">
        <title>The asparagus genome sheds light on the origin and evolution of a young Y chromosome.</title>
        <authorList>
            <person name="Harkess A."/>
            <person name="Zhou J."/>
            <person name="Xu C."/>
            <person name="Bowers J.E."/>
            <person name="Van der Hulst R."/>
            <person name="Ayyampalayam S."/>
            <person name="Mercati F."/>
            <person name="Riccardi P."/>
            <person name="McKain M.R."/>
            <person name="Kakrana A."/>
            <person name="Tang H."/>
            <person name="Ray J."/>
            <person name="Groenendijk J."/>
            <person name="Arikit S."/>
            <person name="Mathioni S.M."/>
            <person name="Nakano M."/>
            <person name="Shan H."/>
            <person name="Telgmann-Rauber A."/>
            <person name="Kanno A."/>
            <person name="Yue Z."/>
            <person name="Chen H."/>
            <person name="Li W."/>
            <person name="Chen Y."/>
            <person name="Xu X."/>
            <person name="Zhang Y."/>
            <person name="Luo S."/>
            <person name="Chen H."/>
            <person name="Gao J."/>
            <person name="Mao Z."/>
            <person name="Pires J.C."/>
            <person name="Luo M."/>
            <person name="Kudrna D."/>
            <person name="Wing R.A."/>
            <person name="Meyers B.C."/>
            <person name="Yi K."/>
            <person name="Kong H."/>
            <person name="Lavrijsen P."/>
            <person name="Sunseri F."/>
            <person name="Falavigna A."/>
            <person name="Ye Y."/>
            <person name="Leebens-Mack J.H."/>
            <person name="Chen G."/>
        </authorList>
    </citation>
    <scope>NUCLEOTIDE SEQUENCE [LARGE SCALE GENOMIC DNA]</scope>
    <source>
        <strain evidence="6">cv. DH0086</strain>
    </source>
</reference>
<evidence type="ECO:0008006" key="7">
    <source>
        <dbReference type="Google" id="ProtNLM"/>
    </source>
</evidence>
<evidence type="ECO:0000256" key="2">
    <source>
        <dbReference type="ARBA" id="ARBA00008300"/>
    </source>
</evidence>
<dbReference type="SUPFAM" id="SSF53474">
    <property type="entry name" value="alpha/beta-Hydrolases"/>
    <property type="match status" value="1"/>
</dbReference>
<sequence>MDEEKLLSVSRKQATERICLVSCFSTELLEIHSEEPRMHIVFVPGNPGVISFYKDFVESLYELLDGNASITAICHIAHTRKDWERGRMFSLQDQINHKVDFIKQELQTNGPPLILVGHSIGSYICIEVFKRLPQQVRFAIGLYPFLLTVDSPKLSRIAKLARSSFLSASFSYFVSLLGFFPAWLSRALVKRTIGQSLSSTAIDATCSHLLQYHTWRNVLFMAMTEFAELSEELDWAFMKKQQDQIAFLYGIDDYWAPLSVLEEISRQVPAIELSIEKEGHTHSFCCTEAGSVWVAQFVANLIANRVPN</sequence>
<proteinExistence type="inferred from homology"/>
<organism evidence="5 6">
    <name type="scientific">Asparagus officinalis</name>
    <name type="common">Garden asparagus</name>
    <dbReference type="NCBI Taxonomy" id="4686"/>
    <lineage>
        <taxon>Eukaryota</taxon>
        <taxon>Viridiplantae</taxon>
        <taxon>Streptophyta</taxon>
        <taxon>Embryophyta</taxon>
        <taxon>Tracheophyta</taxon>
        <taxon>Spermatophyta</taxon>
        <taxon>Magnoliopsida</taxon>
        <taxon>Liliopsida</taxon>
        <taxon>Asparagales</taxon>
        <taxon>Asparagaceae</taxon>
        <taxon>Asparagoideae</taxon>
        <taxon>Asparagus</taxon>
    </lineage>
</organism>
<gene>
    <name evidence="5" type="ORF">A4U43_C02F7180</name>
</gene>
<dbReference type="Pfam" id="PF10230">
    <property type="entry name" value="LIDHydrolase"/>
    <property type="match status" value="1"/>
</dbReference>
<dbReference type="GO" id="GO:0016298">
    <property type="term" value="F:lipase activity"/>
    <property type="evidence" value="ECO:0007669"/>
    <property type="project" value="InterPro"/>
</dbReference>
<dbReference type="OMA" id="WVPVSYY"/>
<dbReference type="EMBL" id="CM007382">
    <property type="protein sequence ID" value="ONK77496.1"/>
    <property type="molecule type" value="Genomic_DNA"/>
</dbReference>
<keyword evidence="4" id="KW-0378">Hydrolase</keyword>
<dbReference type="Gramene" id="ONK77496">
    <property type="protein sequence ID" value="ONK77496"/>
    <property type="gene ID" value="A4U43_C02F7180"/>
</dbReference>
<evidence type="ECO:0000256" key="1">
    <source>
        <dbReference type="ARBA" id="ARBA00004502"/>
    </source>
</evidence>
<name>A0A5P1FGK5_ASPOF</name>
<comment type="subcellular location">
    <subcellularLocation>
        <location evidence="1">Lipid droplet</location>
    </subcellularLocation>
</comment>
<dbReference type="AlphaFoldDB" id="A0A5P1FGK5"/>